<protein>
    <submittedName>
        <fullName evidence="2">Uncharacterized protein</fullName>
    </submittedName>
</protein>
<dbReference type="OrthoDB" id="5989194at2759"/>
<dbReference type="Proteomes" id="UP000887116">
    <property type="component" value="Unassembled WGS sequence"/>
</dbReference>
<accession>A0A8X6H524</accession>
<feature type="region of interest" description="Disordered" evidence="1">
    <location>
        <begin position="75"/>
        <end position="102"/>
    </location>
</feature>
<proteinExistence type="predicted"/>
<dbReference type="EMBL" id="BMAO01017390">
    <property type="protein sequence ID" value="GFR15290.1"/>
    <property type="molecule type" value="Genomic_DNA"/>
</dbReference>
<keyword evidence="3" id="KW-1185">Reference proteome</keyword>
<evidence type="ECO:0000313" key="3">
    <source>
        <dbReference type="Proteomes" id="UP000887116"/>
    </source>
</evidence>
<comment type="caution">
    <text evidence="2">The sequence shown here is derived from an EMBL/GenBank/DDBJ whole genome shotgun (WGS) entry which is preliminary data.</text>
</comment>
<sequence length="102" mass="11278">MAPKKLSELTVLSRRKSRLLGQIMRIKNCLENLNSLLNQAGLKNKLASLSENKGKIDVLQNESYSVLSDEELPNFGSSLDKMEEDAGNLEASLNTLPKPSTF</sequence>
<dbReference type="AlphaFoldDB" id="A0A8X6H524"/>
<evidence type="ECO:0000256" key="1">
    <source>
        <dbReference type="SAM" id="MobiDB-lite"/>
    </source>
</evidence>
<feature type="compositionally biased region" description="Polar residues" evidence="1">
    <location>
        <begin position="91"/>
        <end position="102"/>
    </location>
</feature>
<evidence type="ECO:0000313" key="2">
    <source>
        <dbReference type="EMBL" id="GFR15290.1"/>
    </source>
</evidence>
<name>A0A8X6H524_TRICU</name>
<gene>
    <name evidence="2" type="ORF">TNCT_239261</name>
</gene>
<reference evidence="2" key="1">
    <citation type="submission" date="2020-07" db="EMBL/GenBank/DDBJ databases">
        <title>Multicomponent nature underlies the extraordinary mechanical properties of spider dragline silk.</title>
        <authorList>
            <person name="Kono N."/>
            <person name="Nakamura H."/>
            <person name="Mori M."/>
            <person name="Yoshida Y."/>
            <person name="Ohtoshi R."/>
            <person name="Malay A.D."/>
            <person name="Moran D.A.P."/>
            <person name="Tomita M."/>
            <person name="Numata K."/>
            <person name="Arakawa K."/>
        </authorList>
    </citation>
    <scope>NUCLEOTIDE SEQUENCE</scope>
</reference>
<organism evidence="2 3">
    <name type="scientific">Trichonephila clavata</name>
    <name type="common">Joro spider</name>
    <name type="synonym">Nephila clavata</name>
    <dbReference type="NCBI Taxonomy" id="2740835"/>
    <lineage>
        <taxon>Eukaryota</taxon>
        <taxon>Metazoa</taxon>
        <taxon>Ecdysozoa</taxon>
        <taxon>Arthropoda</taxon>
        <taxon>Chelicerata</taxon>
        <taxon>Arachnida</taxon>
        <taxon>Araneae</taxon>
        <taxon>Araneomorphae</taxon>
        <taxon>Entelegynae</taxon>
        <taxon>Araneoidea</taxon>
        <taxon>Nephilidae</taxon>
        <taxon>Trichonephila</taxon>
    </lineage>
</organism>